<dbReference type="PANTHER" id="PTHR15321">
    <property type="entry name" value="TUMOR SUPPRESSOR P53-BINDING PROTEIN 1"/>
    <property type="match status" value="1"/>
</dbReference>
<dbReference type="Proteomes" id="UP000664169">
    <property type="component" value="Unassembled WGS sequence"/>
</dbReference>
<reference evidence="6" key="1">
    <citation type="submission" date="2021-03" db="EMBL/GenBank/DDBJ databases">
        <authorList>
            <person name="Tagirdzhanova G."/>
        </authorList>
    </citation>
    <scope>NUCLEOTIDE SEQUENCE</scope>
</reference>
<feature type="compositionally biased region" description="Polar residues" evidence="4">
    <location>
        <begin position="432"/>
        <end position="445"/>
    </location>
</feature>
<dbReference type="Pfam" id="PF08605">
    <property type="entry name" value="Rad9_Rad53_bind"/>
    <property type="match status" value="1"/>
</dbReference>
<feature type="region of interest" description="Disordered" evidence="4">
    <location>
        <begin position="680"/>
        <end position="844"/>
    </location>
</feature>
<evidence type="ECO:0000313" key="7">
    <source>
        <dbReference type="Proteomes" id="UP000664169"/>
    </source>
</evidence>
<feature type="compositionally biased region" description="Basic and acidic residues" evidence="4">
    <location>
        <begin position="310"/>
        <end position="323"/>
    </location>
</feature>
<feature type="compositionally biased region" description="Polar residues" evidence="4">
    <location>
        <begin position="344"/>
        <end position="360"/>
    </location>
</feature>
<keyword evidence="7" id="KW-1185">Reference proteome</keyword>
<organism evidence="6 7">
    <name type="scientific">Gomphillus americanus</name>
    <dbReference type="NCBI Taxonomy" id="1940652"/>
    <lineage>
        <taxon>Eukaryota</taxon>
        <taxon>Fungi</taxon>
        <taxon>Dikarya</taxon>
        <taxon>Ascomycota</taxon>
        <taxon>Pezizomycotina</taxon>
        <taxon>Lecanoromycetes</taxon>
        <taxon>OSLEUM clade</taxon>
        <taxon>Ostropomycetidae</taxon>
        <taxon>Ostropales</taxon>
        <taxon>Graphidaceae</taxon>
        <taxon>Gomphilloideae</taxon>
        <taxon>Gomphillus</taxon>
    </lineage>
</organism>
<keyword evidence="2" id="KW-0227">DNA damage</keyword>
<dbReference type="InterPro" id="IPR036420">
    <property type="entry name" value="BRCT_dom_sf"/>
</dbReference>
<gene>
    <name evidence="6" type="ORF">GOMPHAMPRED_004545</name>
</gene>
<dbReference type="EMBL" id="CAJPDQ010000028">
    <property type="protein sequence ID" value="CAF9927911.1"/>
    <property type="molecule type" value="Genomic_DNA"/>
</dbReference>
<feature type="region of interest" description="Disordered" evidence="4">
    <location>
        <begin position="379"/>
        <end position="510"/>
    </location>
</feature>
<evidence type="ECO:0000256" key="2">
    <source>
        <dbReference type="ARBA" id="ARBA00022763"/>
    </source>
</evidence>
<dbReference type="Gene3D" id="3.40.50.10190">
    <property type="entry name" value="BRCT domain"/>
    <property type="match status" value="1"/>
</dbReference>
<evidence type="ECO:0000313" key="6">
    <source>
        <dbReference type="EMBL" id="CAF9927911.1"/>
    </source>
</evidence>
<feature type="compositionally biased region" description="Polar residues" evidence="4">
    <location>
        <begin position="1016"/>
        <end position="1037"/>
    </location>
</feature>
<protein>
    <recommendedName>
        <fullName evidence="5">BRCT domain-containing protein</fullName>
    </recommendedName>
</protein>
<dbReference type="PANTHER" id="PTHR15321:SF3">
    <property type="entry name" value="TP53-BINDING PROTEIN 1"/>
    <property type="match status" value="1"/>
</dbReference>
<dbReference type="InterPro" id="IPR013914">
    <property type="entry name" value="Rad9_Rad53-bd_dom_fun"/>
</dbReference>
<feature type="region of interest" description="Disordered" evidence="4">
    <location>
        <begin position="603"/>
        <end position="634"/>
    </location>
</feature>
<accession>A0A8H3FKZ7</accession>
<dbReference type="Pfam" id="PF16770">
    <property type="entry name" value="RTT107_BRCT_5"/>
    <property type="match status" value="1"/>
</dbReference>
<feature type="domain" description="BRCT" evidence="5">
    <location>
        <begin position="1137"/>
        <end position="1197"/>
    </location>
</feature>
<keyword evidence="3" id="KW-0539">Nucleus</keyword>
<feature type="region of interest" description="Disordered" evidence="4">
    <location>
        <begin position="238"/>
        <end position="360"/>
    </location>
</feature>
<feature type="compositionally biased region" description="Low complexity" evidence="4">
    <location>
        <begin position="1119"/>
        <end position="1130"/>
    </location>
</feature>
<dbReference type="GO" id="GO:0000077">
    <property type="term" value="P:DNA damage checkpoint signaling"/>
    <property type="evidence" value="ECO:0007669"/>
    <property type="project" value="TreeGrafter"/>
</dbReference>
<dbReference type="GO" id="GO:0045944">
    <property type="term" value="P:positive regulation of transcription by RNA polymerase II"/>
    <property type="evidence" value="ECO:0007669"/>
    <property type="project" value="TreeGrafter"/>
</dbReference>
<dbReference type="Gene3D" id="2.30.30.140">
    <property type="match status" value="1"/>
</dbReference>
<dbReference type="SMART" id="SM00292">
    <property type="entry name" value="BRCT"/>
    <property type="match status" value="1"/>
</dbReference>
<feature type="compositionally biased region" description="Acidic residues" evidence="4">
    <location>
        <begin position="287"/>
        <end position="305"/>
    </location>
</feature>
<feature type="compositionally biased region" description="Polar residues" evidence="4">
    <location>
        <begin position="812"/>
        <end position="832"/>
    </location>
</feature>
<evidence type="ECO:0000256" key="4">
    <source>
        <dbReference type="SAM" id="MobiDB-lite"/>
    </source>
</evidence>
<feature type="compositionally biased region" description="Basic and acidic residues" evidence="4">
    <location>
        <begin position="447"/>
        <end position="457"/>
    </location>
</feature>
<proteinExistence type="predicted"/>
<feature type="compositionally biased region" description="Polar residues" evidence="4">
    <location>
        <begin position="775"/>
        <end position="801"/>
    </location>
</feature>
<sequence>MSTQEFSQWVVDGNLERGNMHDTLTYMPGQSGYVGFEDIELSITQQQHEKQTQVDLTPHVESRSEIFPENKRFVELPETPVPGSRNVRSGNDSGIHEFETPQLPVNPFENPFENPFGPVHEEDDGGGGMMALSQVFKATQAPSSPNLPRHLPSSQRPSPVLLRKGIPDITSGMAPQRSPGTDEMMEMIEEPMLSSPHDSNGSDRNANRRKRAYEEDDLSSILEDLGNLDGIVRNDAAREAKRRKLKTRTSQQPSTPERGNSKLSRNTRGNKVRQSKGSQSASKAIVIEDEINTSEDETEHEDGLDGDQINQHEDDSEGNKENRGVQQDLIPAPGSHIKRAPRGLQNQFIPLSSSPAPNKQTVTNAETIGLVDPNEQIAIADSQASQKVRSRLEQKEDRPQVGSSNDSRKVIPQSQAVKPPSSLHVVSGARKTASQQTVSPPNSTIGDELHHASDKSPDNSQSANLVAQNKPVSPRSSPPALNHRHKPDTELDASLQHKQQDQTEPNKGLTEKMISVPENEDRSSSQPEDHIHEVRITRSSSAIPETAYINRHGNAYSTSFPTRLGNPFSVAEEMEFSFTSHSQIAEEASLDDQRLAVSFGVQRTSTSLKSPLRRSPRRPTTFSAIAGDSNTQEQDSLELDAIFTSEDQEIRDMLARMPGSGSSPLDPVRKRKQRKAPVLLDEVQADSFESQSTEATPVPAKAIQNKAPSSETVVPEIQQHPEAQKLAADKEIPESDTKEKHALDEPIPFMEHSVPQEQYGRKTKRRQVGQAKASGVQTTQRPASTAPTLKSSEKSSASIVRSNHKTRGKNLSKATSTLQASTAADVNKSSSRAGKGELPGGIQTPCSVLSNSSTTLATTITPNRVFAEFRGLPAGFFAATCLDCWKGEAELKYSIRFDDGTIDQLGQALINRLELRIGDQVKVDRRQYKSNTFIVTGFGPRLDDTLFENEAFPMTDIYGHTTVHVKIEPNGKKKSTETQELEVPITEVYFTRGMRAAFRDRNYSHSSVHPKPPATPTDSRLPSSTVSPHSRTRSTNKINLGGQILSEKNINKAIAPNQPTLRIDGLFKHIVFIFTNSPSIKQHTSDAVEREGGIILKGTKDIEHLFDTPKAHVASDVQSSNTSSEAAASAPDYDRPGGISIKHEYKETRLAVLVADTVSRTTKYYQALALGIPCVSSRWVVDCLQSRKLKSWRQYLLAAGESEILGTTVSQQLNFTHDEIDSCYIPLSRLIARREQWLRNASILLVGNRGDDCDKRLGAYTFFASILGATNITVVEDSKEAERYLAKGQCQFDWICIDNEKDKSSSSTSRGDRKVRKLSEMSLTNLARASMETVRVIDTRHITQSLILGSLVDVKDP</sequence>
<dbReference type="InterPro" id="IPR001357">
    <property type="entry name" value="BRCT_dom"/>
</dbReference>
<feature type="compositionally biased region" description="Polar residues" evidence="4">
    <location>
        <begin position="248"/>
        <end position="267"/>
    </location>
</feature>
<evidence type="ECO:0000256" key="1">
    <source>
        <dbReference type="ARBA" id="ARBA00004123"/>
    </source>
</evidence>
<feature type="compositionally biased region" description="Polar residues" evidence="4">
    <location>
        <begin position="458"/>
        <end position="475"/>
    </location>
</feature>
<evidence type="ECO:0000256" key="3">
    <source>
        <dbReference type="ARBA" id="ARBA00023242"/>
    </source>
</evidence>
<comment type="subcellular location">
    <subcellularLocation>
        <location evidence="1">Nucleus</location>
    </subcellularLocation>
</comment>
<feature type="region of interest" description="Disordered" evidence="4">
    <location>
        <begin position="1113"/>
        <end position="1135"/>
    </location>
</feature>
<comment type="caution">
    <text evidence="6">The sequence shown here is derived from an EMBL/GenBank/DDBJ whole genome shotgun (WGS) entry which is preliminary data.</text>
</comment>
<dbReference type="PROSITE" id="PS50172">
    <property type="entry name" value="BRCT"/>
    <property type="match status" value="1"/>
</dbReference>
<dbReference type="SUPFAM" id="SSF52113">
    <property type="entry name" value="BRCT domain"/>
    <property type="match status" value="1"/>
</dbReference>
<dbReference type="InterPro" id="IPR047249">
    <property type="entry name" value="BRCT_p53bp1-like_rpt1"/>
</dbReference>
<feature type="compositionally biased region" description="Basic and acidic residues" evidence="4">
    <location>
        <begin position="390"/>
        <end position="399"/>
    </location>
</feature>
<dbReference type="OrthoDB" id="129353at2759"/>
<feature type="region of interest" description="Disordered" evidence="4">
    <location>
        <begin position="139"/>
        <end position="180"/>
    </location>
</feature>
<feature type="region of interest" description="Disordered" evidence="4">
    <location>
        <begin position="192"/>
        <end position="214"/>
    </location>
</feature>
<dbReference type="CDD" id="cd17745">
    <property type="entry name" value="BRCT_p53bp1_rpt1"/>
    <property type="match status" value="1"/>
</dbReference>
<feature type="compositionally biased region" description="Basic and acidic residues" evidence="4">
    <location>
        <begin position="727"/>
        <end position="744"/>
    </location>
</feature>
<feature type="region of interest" description="Disordered" evidence="4">
    <location>
        <begin position="656"/>
        <end position="675"/>
    </location>
</feature>
<name>A0A8H3FKZ7_9LECA</name>
<feature type="compositionally biased region" description="Polar residues" evidence="4">
    <location>
        <begin position="139"/>
        <end position="157"/>
    </location>
</feature>
<dbReference type="InterPro" id="IPR047252">
    <property type="entry name" value="TP53BP1-like"/>
</dbReference>
<evidence type="ECO:0000259" key="5">
    <source>
        <dbReference type="PROSITE" id="PS50172"/>
    </source>
</evidence>
<feature type="region of interest" description="Disordered" evidence="4">
    <location>
        <begin position="1001"/>
        <end position="1037"/>
    </location>
</feature>
<dbReference type="GO" id="GO:0005634">
    <property type="term" value="C:nucleus"/>
    <property type="evidence" value="ECO:0007669"/>
    <property type="project" value="UniProtKB-SubCell"/>
</dbReference>
<dbReference type="GO" id="GO:0042393">
    <property type="term" value="F:histone binding"/>
    <property type="evidence" value="ECO:0007669"/>
    <property type="project" value="TreeGrafter"/>
</dbReference>